<protein>
    <recommendedName>
        <fullName evidence="18">Metalloendopeptidase</fullName>
        <ecNumber evidence="18">3.4.24.-</ecNumber>
    </recommendedName>
</protein>
<feature type="region of interest" description="Disordered" evidence="19">
    <location>
        <begin position="113"/>
        <end position="136"/>
    </location>
</feature>
<keyword evidence="8 17" id="KW-0378">Hydrolase</keyword>
<dbReference type="GO" id="GO:0006508">
    <property type="term" value="P:proteolysis"/>
    <property type="evidence" value="ECO:0007669"/>
    <property type="project" value="UniProtKB-KW"/>
</dbReference>
<feature type="domain" description="EGF-like" evidence="21">
    <location>
        <begin position="632"/>
        <end position="672"/>
    </location>
</feature>
<dbReference type="SUPFAM" id="SSF55486">
    <property type="entry name" value="Metalloproteases ('zincins'), catalytic domain"/>
    <property type="match status" value="1"/>
</dbReference>
<feature type="domain" description="CUB" evidence="20">
    <location>
        <begin position="520"/>
        <end position="632"/>
    </location>
</feature>
<dbReference type="Pfam" id="PF01400">
    <property type="entry name" value="Astacin"/>
    <property type="match status" value="1"/>
</dbReference>
<dbReference type="InterPro" id="IPR018097">
    <property type="entry name" value="EGF_Ca-bd_CS"/>
</dbReference>
<dbReference type="PANTHER" id="PTHR24251:SF43">
    <property type="entry name" value="TOLLOID-LIKE PROTEIN 2"/>
    <property type="match status" value="1"/>
</dbReference>
<feature type="disulfide bond" evidence="17">
    <location>
        <begin position="266"/>
        <end position="288"/>
    </location>
</feature>
<evidence type="ECO:0000256" key="7">
    <source>
        <dbReference type="ARBA" id="ARBA00022737"/>
    </source>
</evidence>
<dbReference type="FunFam" id="2.60.120.290:FF:000004">
    <property type="entry name" value="Metalloendopeptidase"/>
    <property type="match status" value="1"/>
</dbReference>
<comment type="caution">
    <text evidence="16">Lacks conserved residue(s) required for the propagation of feature annotation.</text>
</comment>
<dbReference type="GO" id="GO:0004222">
    <property type="term" value="F:metalloendopeptidase activity"/>
    <property type="evidence" value="ECO:0007669"/>
    <property type="project" value="UniProtKB-UniRule"/>
</dbReference>
<evidence type="ECO:0000256" key="1">
    <source>
        <dbReference type="ARBA" id="ARBA00004613"/>
    </source>
</evidence>
<evidence type="ECO:0000256" key="11">
    <source>
        <dbReference type="ARBA" id="ARBA00023145"/>
    </source>
</evidence>
<dbReference type="GO" id="GO:0008270">
    <property type="term" value="F:zinc ion binding"/>
    <property type="evidence" value="ECO:0007669"/>
    <property type="project" value="UniProtKB-UniRule"/>
</dbReference>
<accession>A0AAE0RU27</accession>
<keyword evidence="4 17" id="KW-0645">Protease</keyword>
<dbReference type="AlphaFoldDB" id="A0AAE0RU27"/>
<dbReference type="CDD" id="cd00041">
    <property type="entry name" value="CUB"/>
    <property type="match status" value="5"/>
</dbReference>
<dbReference type="SMART" id="SM00235">
    <property type="entry name" value="ZnMc"/>
    <property type="match status" value="1"/>
</dbReference>
<dbReference type="InterPro" id="IPR035914">
    <property type="entry name" value="Sperma_CUB_dom_sf"/>
</dbReference>
<keyword evidence="10 17" id="KW-0482">Metalloprotease</keyword>
<keyword evidence="11" id="KW-0865">Zymogen</keyword>
<evidence type="ECO:0000313" key="23">
    <source>
        <dbReference type="EMBL" id="KAK3579529.1"/>
    </source>
</evidence>
<evidence type="ECO:0000259" key="21">
    <source>
        <dbReference type="PROSITE" id="PS50026"/>
    </source>
</evidence>
<keyword evidence="9 15" id="KW-0862">Zinc</keyword>
<dbReference type="InterPro" id="IPR000859">
    <property type="entry name" value="CUB_dom"/>
</dbReference>
<dbReference type="Proteomes" id="UP001195483">
    <property type="component" value="Unassembled WGS sequence"/>
</dbReference>
<dbReference type="GO" id="GO:0005509">
    <property type="term" value="F:calcium ion binding"/>
    <property type="evidence" value="ECO:0007669"/>
    <property type="project" value="InterPro"/>
</dbReference>
<dbReference type="Gene3D" id="2.60.120.290">
    <property type="entry name" value="Spermadhesin, CUB domain"/>
    <property type="match status" value="5"/>
</dbReference>
<reference evidence="23" key="3">
    <citation type="submission" date="2023-05" db="EMBL/GenBank/DDBJ databases">
        <authorList>
            <person name="Smith C.H."/>
        </authorList>
    </citation>
    <scope>NUCLEOTIDE SEQUENCE</scope>
    <source>
        <strain evidence="23">CHS0354</strain>
        <tissue evidence="23">Mantle</tissue>
    </source>
</reference>
<sequence>MIQRTCVMILFLHVTYIVHSSSSETRRYARVGLLSDAPKIGFIPHRTSTDISMDPCKAYAFDGDIPLSEEEYNEHKYIAEKMNATLWELQVDDPSTLMTGGKGPYSHLDELAEKQSNKEKAVEDPEPKSKQKHKKCLKSDTLCKELRKKEREEKKKDKEERKRVKLETKKKREMERKKRLQDRKRLAKLKKNVQEVVSRTKRAATARQERLWPYGVIPYEIDANFSGAHKALFKLAMRHWENYTCVTFVERAPEEQDYIVFTERPCGCCSFVGKRGNGNQAISIGKNCDKFGIVVHELGHVIGFWHEHTRPDRDDHVQINYKNIMPGQEYNFNKLTESEVNSLGEDYDYGSIMHYARNTFARATYVDTILPRKKTGMVVRPEIGQRVRLSLGDIRQANKLYRCPACGRTLQEPSGIFAHSPKPAKEELCRWRISATHGEKIVLNITALDIPKTTSVTGVQCDSDYLEVRDGHYVLSHLLGRFCGDNIPPSLISSDSRLWIEYRTSKGQGKGFEAKYEAICGGAINKEQGQLTSPNYPDDYKPNKECVWKITVPKEYSVAVKFQSFEIENHDNCVYDYLEVRDGHEESSPLIGKFCGYKIPDDIKSTGNKLYVKFVSDGSVQKAGFAASFVKEYDECATDIHGCDHICVNTLGSFKCECKIGYELHSDGKKCEDACGGYIDQANGTLQSPSFPELYPPNKNCVWQIVAPKQHRITLNFTHFDLEGNNQDCEYDSVRITSGTSPDAAVNGVFCGSTLPMPITSEGNTLRIEFNSDNSVQKTGFSAMFFTDKDECAVNNGGCQHICKNTVGSYECACHNGFTLHENQHDCKEGGCQHEITTAEGEISSPNWPEFYPSRKDCVWHFTTVPGHRIKVIFQSFEIEQHQECTYDHIEIFDGDSINDRSLGRFCGSKVPHPIISGSNRLYMVFYSDASVQRKGFHATHTTVCGGQLVATNVKQLLYSHAKYGDQNYDNKVECEWTVEAREGYKIRFYFNAFEIEDETDCGYDNVEVFDGQHDTDPLIGRYCGSKIPPEITSTGEHLVVRFRSDDTINWKGFSAVYMEGDAIFDSHGAVKPLPMQYQTT</sequence>
<comment type="caution">
    <text evidence="23">The sequence shown here is derived from an EMBL/GenBank/DDBJ whole genome shotgun (WGS) entry which is preliminary data.</text>
</comment>
<reference evidence="23" key="1">
    <citation type="journal article" date="2021" name="Genome Biol. Evol.">
        <title>A High-Quality Reference Genome for a Parasitic Bivalve with Doubly Uniparental Inheritance (Bivalvia: Unionida).</title>
        <authorList>
            <person name="Smith C.H."/>
        </authorList>
    </citation>
    <scope>NUCLEOTIDE SEQUENCE</scope>
    <source>
        <strain evidence="23">CHS0354</strain>
    </source>
</reference>
<evidence type="ECO:0000256" key="10">
    <source>
        <dbReference type="ARBA" id="ARBA00023049"/>
    </source>
</evidence>
<feature type="compositionally biased region" description="Basic and acidic residues" evidence="19">
    <location>
        <begin position="113"/>
        <end position="129"/>
    </location>
</feature>
<evidence type="ECO:0000256" key="12">
    <source>
        <dbReference type="ARBA" id="ARBA00023157"/>
    </source>
</evidence>
<feature type="region of interest" description="Disordered" evidence="19">
    <location>
        <begin position="149"/>
        <end position="181"/>
    </location>
</feature>
<dbReference type="Gene3D" id="3.40.390.10">
    <property type="entry name" value="Collagenase (Catalytic Domain)"/>
    <property type="match status" value="1"/>
</dbReference>
<dbReference type="SMART" id="SM00179">
    <property type="entry name" value="EGF_CA"/>
    <property type="match status" value="2"/>
</dbReference>
<name>A0AAE0RU27_9BIVA</name>
<comment type="subcellular location">
    <subcellularLocation>
        <location evidence="1">Secreted</location>
    </subcellularLocation>
</comment>
<feature type="binding site" evidence="15 17">
    <location>
        <position position="306"/>
    </location>
    <ligand>
        <name>Zn(2+)</name>
        <dbReference type="ChEBI" id="CHEBI:29105"/>
        <note>catalytic</note>
    </ligand>
</feature>
<dbReference type="PROSITE" id="PS51864">
    <property type="entry name" value="ASTACIN"/>
    <property type="match status" value="1"/>
</dbReference>
<dbReference type="InterPro" id="IPR000742">
    <property type="entry name" value="EGF"/>
</dbReference>
<dbReference type="FunFam" id="2.60.120.290:FF:000013">
    <property type="entry name" value="Membrane frizzled-related protein"/>
    <property type="match status" value="3"/>
</dbReference>
<dbReference type="FunFam" id="3.40.390.10:FF:000004">
    <property type="entry name" value="Metalloendopeptidase"/>
    <property type="match status" value="1"/>
</dbReference>
<evidence type="ECO:0000256" key="6">
    <source>
        <dbReference type="ARBA" id="ARBA00022729"/>
    </source>
</evidence>
<dbReference type="FunFam" id="2.10.25.10:FF:000240">
    <property type="entry name" value="Vitamin K-dependent protein S"/>
    <property type="match status" value="1"/>
</dbReference>
<dbReference type="PROSITE" id="PS01180">
    <property type="entry name" value="CUB"/>
    <property type="match status" value="5"/>
</dbReference>
<dbReference type="FunFam" id="2.10.25.10:FF:000010">
    <property type="entry name" value="Pro-epidermal growth factor"/>
    <property type="match status" value="1"/>
</dbReference>
<dbReference type="Pfam" id="PF14670">
    <property type="entry name" value="FXa_inhibition"/>
    <property type="match status" value="2"/>
</dbReference>
<feature type="domain" description="CUB" evidence="20">
    <location>
        <begin position="945"/>
        <end position="1061"/>
    </location>
</feature>
<evidence type="ECO:0000259" key="20">
    <source>
        <dbReference type="PROSITE" id="PS01180"/>
    </source>
</evidence>
<dbReference type="InterPro" id="IPR000152">
    <property type="entry name" value="EGF-type_Asp/Asn_hydroxyl_site"/>
</dbReference>
<evidence type="ECO:0000256" key="13">
    <source>
        <dbReference type="ARBA" id="ARBA00023180"/>
    </source>
</evidence>
<dbReference type="InterPro" id="IPR001881">
    <property type="entry name" value="EGF-like_Ca-bd_dom"/>
</dbReference>
<feature type="compositionally biased region" description="Basic and acidic residues" evidence="19">
    <location>
        <begin position="149"/>
        <end position="176"/>
    </location>
</feature>
<dbReference type="PRINTS" id="PR00480">
    <property type="entry name" value="ASTACIN"/>
</dbReference>
<feature type="binding site" evidence="15 17">
    <location>
        <position position="296"/>
    </location>
    <ligand>
        <name>Zn(2+)</name>
        <dbReference type="ChEBI" id="CHEBI:29105"/>
        <note>catalytic</note>
    </ligand>
</feature>
<evidence type="ECO:0000259" key="22">
    <source>
        <dbReference type="PROSITE" id="PS51864"/>
    </source>
</evidence>
<dbReference type="EMBL" id="JAEAOA010001694">
    <property type="protein sequence ID" value="KAK3579529.1"/>
    <property type="molecule type" value="Genomic_DNA"/>
</dbReference>
<evidence type="ECO:0000256" key="9">
    <source>
        <dbReference type="ARBA" id="ARBA00022833"/>
    </source>
</evidence>
<feature type="domain" description="EGF-like" evidence="21">
    <location>
        <begin position="788"/>
        <end position="824"/>
    </location>
</feature>
<evidence type="ECO:0000256" key="17">
    <source>
        <dbReference type="PROSITE-ProRule" id="PRU01211"/>
    </source>
</evidence>
<keyword evidence="2" id="KW-0964">Secreted</keyword>
<organism evidence="23 24">
    <name type="scientific">Potamilus streckersoni</name>
    <dbReference type="NCBI Taxonomy" id="2493646"/>
    <lineage>
        <taxon>Eukaryota</taxon>
        <taxon>Metazoa</taxon>
        <taxon>Spiralia</taxon>
        <taxon>Lophotrochozoa</taxon>
        <taxon>Mollusca</taxon>
        <taxon>Bivalvia</taxon>
        <taxon>Autobranchia</taxon>
        <taxon>Heteroconchia</taxon>
        <taxon>Palaeoheterodonta</taxon>
        <taxon>Unionida</taxon>
        <taxon>Unionoidea</taxon>
        <taxon>Unionidae</taxon>
        <taxon>Ambleminae</taxon>
        <taxon>Lampsilini</taxon>
        <taxon>Potamilus</taxon>
    </lineage>
</organism>
<feature type="active site" evidence="14 17">
    <location>
        <position position="297"/>
    </location>
</feature>
<dbReference type="PROSITE" id="PS00010">
    <property type="entry name" value="ASX_HYDROXYL"/>
    <property type="match status" value="2"/>
</dbReference>
<dbReference type="SMART" id="SM00042">
    <property type="entry name" value="CUB"/>
    <property type="match status" value="5"/>
</dbReference>
<keyword evidence="24" id="KW-1185">Reference proteome</keyword>
<dbReference type="PROSITE" id="PS01187">
    <property type="entry name" value="EGF_CA"/>
    <property type="match status" value="2"/>
</dbReference>
<feature type="domain" description="CUB" evidence="20">
    <location>
        <begin position="406"/>
        <end position="519"/>
    </location>
</feature>
<evidence type="ECO:0000256" key="16">
    <source>
        <dbReference type="PROSITE-ProRule" id="PRU00076"/>
    </source>
</evidence>
<feature type="chain" id="PRO_5041771620" description="Metalloendopeptidase" evidence="18">
    <location>
        <begin position="21"/>
        <end position="1081"/>
    </location>
</feature>
<dbReference type="SMART" id="SM00181">
    <property type="entry name" value="EGF"/>
    <property type="match status" value="2"/>
</dbReference>
<keyword evidence="5 15" id="KW-0479">Metal-binding</keyword>
<dbReference type="PROSITE" id="PS01186">
    <property type="entry name" value="EGF_2"/>
    <property type="match status" value="1"/>
</dbReference>
<keyword evidence="7" id="KW-0677">Repeat</keyword>
<feature type="domain" description="CUB" evidence="20">
    <location>
        <begin position="675"/>
        <end position="788"/>
    </location>
</feature>
<dbReference type="Pfam" id="PF00431">
    <property type="entry name" value="CUB"/>
    <property type="match status" value="5"/>
</dbReference>
<dbReference type="Gene3D" id="2.10.25.10">
    <property type="entry name" value="Laminin"/>
    <property type="match status" value="2"/>
</dbReference>
<dbReference type="InterPro" id="IPR006026">
    <property type="entry name" value="Peptidase_Metallo"/>
</dbReference>
<evidence type="ECO:0000256" key="14">
    <source>
        <dbReference type="PIRSR" id="PIRSR001199-1"/>
    </source>
</evidence>
<keyword evidence="12 17" id="KW-1015">Disulfide bond</keyword>
<keyword evidence="13" id="KW-0325">Glycoprotein</keyword>
<evidence type="ECO:0000313" key="24">
    <source>
        <dbReference type="Proteomes" id="UP001195483"/>
    </source>
</evidence>
<dbReference type="PIRSF" id="PIRSF001199">
    <property type="entry name" value="BMP_1/tolloid-like"/>
    <property type="match status" value="1"/>
</dbReference>
<keyword evidence="6 18" id="KW-0732">Signal</keyword>
<dbReference type="InterPro" id="IPR034036">
    <property type="entry name" value="ZnMP_TLD/BMP1"/>
</dbReference>
<evidence type="ECO:0000256" key="5">
    <source>
        <dbReference type="ARBA" id="ARBA00022723"/>
    </source>
</evidence>
<comment type="cofactor">
    <cofactor evidence="17 18">
        <name>Zn(2+)</name>
        <dbReference type="ChEBI" id="CHEBI:29105"/>
    </cofactor>
    <text evidence="17 18">Binds 1 zinc ion per subunit.</text>
</comment>
<feature type="domain" description="Peptidase M12A" evidence="22">
    <location>
        <begin position="203"/>
        <end position="404"/>
    </location>
</feature>
<gene>
    <name evidence="23" type="ORF">CHS0354_028359</name>
</gene>
<evidence type="ECO:0000256" key="4">
    <source>
        <dbReference type="ARBA" id="ARBA00022670"/>
    </source>
</evidence>
<evidence type="ECO:0000256" key="8">
    <source>
        <dbReference type="ARBA" id="ARBA00022801"/>
    </source>
</evidence>
<dbReference type="EC" id="3.4.24.-" evidence="18"/>
<evidence type="ECO:0000256" key="19">
    <source>
        <dbReference type="SAM" id="MobiDB-lite"/>
    </source>
</evidence>
<dbReference type="InterPro" id="IPR015446">
    <property type="entry name" value="BMP_1/tolloid-like"/>
</dbReference>
<reference evidence="23" key="2">
    <citation type="journal article" date="2021" name="Genome Biol. Evol.">
        <title>Developing a high-quality reference genome for a parasitic bivalve with doubly uniparental inheritance (Bivalvia: Unionida).</title>
        <authorList>
            <person name="Smith C.H."/>
        </authorList>
    </citation>
    <scope>NUCLEOTIDE SEQUENCE</scope>
    <source>
        <strain evidence="23">CHS0354</strain>
        <tissue evidence="23">Mantle</tissue>
    </source>
</reference>
<dbReference type="SUPFAM" id="SSF57196">
    <property type="entry name" value="EGF/Laminin"/>
    <property type="match status" value="2"/>
</dbReference>
<dbReference type="CDD" id="cd04281">
    <property type="entry name" value="ZnMc_BMP1_TLD"/>
    <property type="match status" value="1"/>
</dbReference>
<evidence type="ECO:0000256" key="15">
    <source>
        <dbReference type="PIRSR" id="PIRSR001199-2"/>
    </source>
</evidence>
<proteinExistence type="predicted"/>
<evidence type="ECO:0000256" key="3">
    <source>
        <dbReference type="ARBA" id="ARBA00022536"/>
    </source>
</evidence>
<evidence type="ECO:0000256" key="18">
    <source>
        <dbReference type="RuleBase" id="RU361183"/>
    </source>
</evidence>
<evidence type="ECO:0000256" key="2">
    <source>
        <dbReference type="ARBA" id="ARBA00022525"/>
    </source>
</evidence>
<dbReference type="GO" id="GO:0005576">
    <property type="term" value="C:extracellular region"/>
    <property type="evidence" value="ECO:0007669"/>
    <property type="project" value="UniProtKB-SubCell"/>
</dbReference>
<dbReference type="PROSITE" id="PS50026">
    <property type="entry name" value="EGF_3"/>
    <property type="match status" value="2"/>
</dbReference>
<dbReference type="InterPro" id="IPR001506">
    <property type="entry name" value="Peptidase_M12A"/>
</dbReference>
<feature type="binding site" evidence="15 17">
    <location>
        <position position="300"/>
    </location>
    <ligand>
        <name>Zn(2+)</name>
        <dbReference type="ChEBI" id="CHEBI:29105"/>
        <note>catalytic</note>
    </ligand>
</feature>
<keyword evidence="3 16" id="KW-0245">EGF-like domain</keyword>
<dbReference type="PANTHER" id="PTHR24251">
    <property type="entry name" value="OVOCHYMASE-RELATED"/>
    <property type="match status" value="1"/>
</dbReference>
<feature type="signal peptide" evidence="18">
    <location>
        <begin position="1"/>
        <end position="20"/>
    </location>
</feature>
<dbReference type="SUPFAM" id="SSF49854">
    <property type="entry name" value="Spermadhesin, CUB domain"/>
    <property type="match status" value="5"/>
</dbReference>
<dbReference type="InterPro" id="IPR024079">
    <property type="entry name" value="MetalloPept_cat_dom_sf"/>
</dbReference>
<feature type="domain" description="CUB" evidence="20">
    <location>
        <begin position="832"/>
        <end position="944"/>
    </location>
</feature>
<feature type="disulfide bond" evidence="17">
    <location>
        <begin position="268"/>
        <end position="269"/>
    </location>
</feature>